<dbReference type="GO" id="GO:0046872">
    <property type="term" value="F:metal ion binding"/>
    <property type="evidence" value="ECO:0007669"/>
    <property type="project" value="UniProtKB-KW"/>
</dbReference>
<dbReference type="PROSITE" id="PS00197">
    <property type="entry name" value="2FE2S_FER_1"/>
    <property type="match status" value="1"/>
</dbReference>
<dbReference type="InterPro" id="IPR051452">
    <property type="entry name" value="Diverse_Oxidoreductases"/>
</dbReference>
<dbReference type="SUPFAM" id="SSF54292">
    <property type="entry name" value="2Fe-2S ferredoxin-like"/>
    <property type="match status" value="1"/>
</dbReference>
<dbReference type="OrthoDB" id="9796880at2"/>
<evidence type="ECO:0000256" key="2">
    <source>
        <dbReference type="ARBA" id="ARBA00022723"/>
    </source>
</evidence>
<dbReference type="PANTHER" id="PTHR44379:SF8">
    <property type="entry name" value="XANTHINE DEHYDROGENASE IRON-SULFUR-BINDING SUBUNIT XDHC-RELATED"/>
    <property type="match status" value="1"/>
</dbReference>
<dbReference type="RefSeq" id="WP_013968905.1">
    <property type="nucleotide sequence ID" value="NC_015732.1"/>
</dbReference>
<dbReference type="Pfam" id="PF01799">
    <property type="entry name" value="Fer2_2"/>
    <property type="match status" value="1"/>
</dbReference>
<reference evidence="8" key="1">
    <citation type="journal article" date="2013" name="Stand. Genomic Sci.">
        <title>Genome sequence of the thermophilic fresh-water bacterium Spirochaeta caldaria type strain (H1(T)), reclassification of Spirochaeta caldaria, Spirochaeta stenostrepta, and Spirochaeta zuelzerae in the genus Treponema as Treponema caldaria comb. nov., Treponema stenostrepta comb. nov., and Treponema zuelzerae comb. nov., and emendation of the genus Treponema.</title>
        <authorList>
            <person name="Abt B."/>
            <person name="Goker M."/>
            <person name="Scheuner C."/>
            <person name="Han C."/>
            <person name="Lu M."/>
            <person name="Misra M."/>
            <person name="Lapidus A."/>
            <person name="Nolan M."/>
            <person name="Lucas S."/>
            <person name="Hammon N."/>
            <person name="Deshpande S."/>
            <person name="Cheng J.F."/>
            <person name="Tapia R."/>
            <person name="Goodwin L.A."/>
            <person name="Pitluck S."/>
            <person name="Liolios K."/>
            <person name="Pagani I."/>
            <person name="Ivanova N."/>
            <person name="Mavromatis K."/>
            <person name="Mikhailova N."/>
            <person name="Huntemann M."/>
            <person name="Pati A."/>
            <person name="Chen A."/>
            <person name="Palaniappan K."/>
            <person name="Land M."/>
            <person name="Hauser L."/>
            <person name="Jeffries C.D."/>
            <person name="Rohde M."/>
            <person name="Spring S."/>
            <person name="Gronow S."/>
            <person name="Detter J.C."/>
            <person name="Bristow J."/>
            <person name="Eisen J.A."/>
            <person name="Markowitz V."/>
            <person name="Hugenholtz P."/>
            <person name="Kyrpides N.C."/>
            <person name="Woyke T."/>
            <person name="Klenk H.P."/>
        </authorList>
    </citation>
    <scope>NUCLEOTIDE SEQUENCE</scope>
    <source>
        <strain evidence="8">ATCC 51460 / DSM 7334 / H1</strain>
    </source>
</reference>
<dbReference type="SUPFAM" id="SSF47741">
    <property type="entry name" value="CO dehydrogenase ISP C-domain like"/>
    <property type="match status" value="1"/>
</dbReference>
<evidence type="ECO:0000256" key="4">
    <source>
        <dbReference type="ARBA" id="ARBA00023004"/>
    </source>
</evidence>
<evidence type="ECO:0000256" key="3">
    <source>
        <dbReference type="ARBA" id="ARBA00023002"/>
    </source>
</evidence>
<feature type="domain" description="2Fe-2S ferredoxin-type" evidence="6">
    <location>
        <begin position="1"/>
        <end position="77"/>
    </location>
</feature>
<dbReference type="InterPro" id="IPR036010">
    <property type="entry name" value="2Fe-2S_ferredoxin-like_sf"/>
</dbReference>
<protein>
    <submittedName>
        <fullName evidence="7">Ferredoxin</fullName>
    </submittedName>
</protein>
<keyword evidence="1" id="KW-0001">2Fe-2S</keyword>
<dbReference type="InterPro" id="IPR006058">
    <property type="entry name" value="2Fe2S_fd_BS"/>
</dbReference>
<sequence length="161" mass="17960">MTIPFILNGEDVVAQCSVDKRLVDILRDNFKLSGTRADCRSGICGACSVIFNGRIVPACLIPAFKVKGSEVITIEGFMQTIEYQDIVTGFHQSGWSPCQFCNTSVILGIEALLSQNLRPEPEYIQIAFSDIQCRCIDPHQLLFTIKTISGIRQRRIYGRSI</sequence>
<evidence type="ECO:0000256" key="5">
    <source>
        <dbReference type="ARBA" id="ARBA00023014"/>
    </source>
</evidence>
<dbReference type="eggNOG" id="COG2080">
    <property type="taxonomic scope" value="Bacteria"/>
</dbReference>
<evidence type="ECO:0000256" key="1">
    <source>
        <dbReference type="ARBA" id="ARBA00022714"/>
    </source>
</evidence>
<dbReference type="Pfam" id="PF00111">
    <property type="entry name" value="Fer2"/>
    <property type="match status" value="1"/>
</dbReference>
<dbReference type="GO" id="GO:0016491">
    <property type="term" value="F:oxidoreductase activity"/>
    <property type="evidence" value="ECO:0007669"/>
    <property type="project" value="UniProtKB-KW"/>
</dbReference>
<dbReference type="PANTHER" id="PTHR44379">
    <property type="entry name" value="OXIDOREDUCTASE WITH IRON-SULFUR SUBUNIT"/>
    <property type="match status" value="1"/>
</dbReference>
<keyword evidence="3" id="KW-0560">Oxidoreductase</keyword>
<name>F8EXL4_GRAC1</name>
<dbReference type="InterPro" id="IPR036884">
    <property type="entry name" value="2Fe-2S-bd_dom_sf"/>
</dbReference>
<evidence type="ECO:0000313" key="8">
    <source>
        <dbReference type="Proteomes" id="UP000000503"/>
    </source>
</evidence>
<dbReference type="KEGG" id="scd:Spica_1450"/>
<keyword evidence="2" id="KW-0479">Metal-binding</keyword>
<dbReference type="InterPro" id="IPR002888">
    <property type="entry name" value="2Fe-2S-bd"/>
</dbReference>
<dbReference type="HOGENOM" id="CLU_052511_3_1_12"/>
<dbReference type="InterPro" id="IPR001041">
    <property type="entry name" value="2Fe-2S_ferredoxin-type"/>
</dbReference>
<dbReference type="Gene3D" id="3.10.20.30">
    <property type="match status" value="1"/>
</dbReference>
<evidence type="ECO:0000313" key="7">
    <source>
        <dbReference type="EMBL" id="AEJ19595.1"/>
    </source>
</evidence>
<dbReference type="Proteomes" id="UP000000503">
    <property type="component" value="Chromosome"/>
</dbReference>
<evidence type="ECO:0000259" key="6">
    <source>
        <dbReference type="PROSITE" id="PS51085"/>
    </source>
</evidence>
<organism evidence="7 8">
    <name type="scientific">Gracilinema caldarium (strain ATCC 51460 / DSM 7334 / H1)</name>
    <name type="common">Treponema caldarium</name>
    <dbReference type="NCBI Taxonomy" id="744872"/>
    <lineage>
        <taxon>Bacteria</taxon>
        <taxon>Pseudomonadati</taxon>
        <taxon>Spirochaetota</taxon>
        <taxon>Spirochaetia</taxon>
        <taxon>Spirochaetales</taxon>
        <taxon>Breznakiellaceae</taxon>
        <taxon>Gracilinema</taxon>
    </lineage>
</organism>
<accession>F8EXL4</accession>
<dbReference type="CDD" id="cd00207">
    <property type="entry name" value="fer2"/>
    <property type="match status" value="1"/>
</dbReference>
<dbReference type="GO" id="GO:0051537">
    <property type="term" value="F:2 iron, 2 sulfur cluster binding"/>
    <property type="evidence" value="ECO:0007669"/>
    <property type="project" value="UniProtKB-KW"/>
</dbReference>
<proteinExistence type="predicted"/>
<dbReference type="AlphaFoldDB" id="F8EXL4"/>
<dbReference type="EMBL" id="CP002868">
    <property type="protein sequence ID" value="AEJ19595.1"/>
    <property type="molecule type" value="Genomic_DNA"/>
</dbReference>
<gene>
    <name evidence="7" type="ordered locus">Spica_1450</name>
</gene>
<keyword evidence="5" id="KW-0411">Iron-sulfur</keyword>
<dbReference type="InterPro" id="IPR012675">
    <property type="entry name" value="Beta-grasp_dom_sf"/>
</dbReference>
<keyword evidence="8" id="KW-1185">Reference proteome</keyword>
<dbReference type="STRING" id="744872.Spica_1450"/>
<keyword evidence="4" id="KW-0408">Iron</keyword>
<dbReference type="Gene3D" id="1.10.150.120">
    <property type="entry name" value="[2Fe-2S]-binding domain"/>
    <property type="match status" value="1"/>
</dbReference>
<dbReference type="PROSITE" id="PS51085">
    <property type="entry name" value="2FE2S_FER_2"/>
    <property type="match status" value="1"/>
</dbReference>